<feature type="transmembrane region" description="Helical" evidence="7">
    <location>
        <begin position="142"/>
        <end position="166"/>
    </location>
</feature>
<keyword evidence="4 7" id="KW-0812">Transmembrane</keyword>
<dbReference type="AlphaFoldDB" id="G8QXN5"/>
<dbReference type="STRING" id="158190.SpiGrapes_1802"/>
<keyword evidence="10" id="KW-1185">Reference proteome</keyword>
<keyword evidence="3" id="KW-1003">Cell membrane</keyword>
<evidence type="ECO:0000259" key="8">
    <source>
        <dbReference type="PROSITE" id="PS50928"/>
    </source>
</evidence>
<dbReference type="InterPro" id="IPR000515">
    <property type="entry name" value="MetI-like"/>
</dbReference>
<feature type="transmembrane region" description="Helical" evidence="7">
    <location>
        <begin position="37"/>
        <end position="63"/>
    </location>
</feature>
<dbReference type="eggNOG" id="COG4209">
    <property type="taxonomic scope" value="Bacteria"/>
</dbReference>
<dbReference type="GO" id="GO:0005886">
    <property type="term" value="C:plasma membrane"/>
    <property type="evidence" value="ECO:0007669"/>
    <property type="project" value="UniProtKB-SubCell"/>
</dbReference>
<dbReference type="Pfam" id="PF00528">
    <property type="entry name" value="BPD_transp_1"/>
    <property type="match status" value="1"/>
</dbReference>
<protein>
    <submittedName>
        <fullName evidence="9">ABC-type polysaccharide transport system, permease component</fullName>
    </submittedName>
</protein>
<dbReference type="GO" id="GO:0055085">
    <property type="term" value="P:transmembrane transport"/>
    <property type="evidence" value="ECO:0007669"/>
    <property type="project" value="InterPro"/>
</dbReference>
<proteinExistence type="inferred from homology"/>
<dbReference type="CDD" id="cd06261">
    <property type="entry name" value="TM_PBP2"/>
    <property type="match status" value="1"/>
</dbReference>
<keyword evidence="2 7" id="KW-0813">Transport</keyword>
<dbReference type="EMBL" id="CP003155">
    <property type="protein sequence ID" value="AEV29598.1"/>
    <property type="molecule type" value="Genomic_DNA"/>
</dbReference>
<feature type="transmembrane region" description="Helical" evidence="7">
    <location>
        <begin position="100"/>
        <end position="121"/>
    </location>
</feature>
<comment type="subcellular location">
    <subcellularLocation>
        <location evidence="1 7">Cell membrane</location>
        <topology evidence="1 7">Multi-pass membrane protein</topology>
    </subcellularLocation>
</comment>
<dbReference type="Proteomes" id="UP000005632">
    <property type="component" value="Chromosome"/>
</dbReference>
<sequence>MREKRTGQSKYGSYGMQLCNMTLRQKIDRDFRRNKELYLLIVPVLLYYAIFQYGPMIGLSIAFKNYTPARGFVSSSWVGLKHFKAFFKDYYFSRIFLNTIRISVMTLVVSFPMPIILALLINELRSKTYSRWVQTITYLPHFISVVVICGMIVQLTSSSGAITSFLGHFGFPQSTMLNNPKYFLSIYISSGIWQLIGWNSIIYLSALTAIDAELYEAARIDGAGKMRQLVNITIPCLAPTIIIMLILQVGKMFNIGYEKIILLYNPLTYEVSDVISTYVYRKGLLEFNWSYSAAVGMFNSIISFALVYFTNRLSKKVSGNSLW</sequence>
<evidence type="ECO:0000256" key="6">
    <source>
        <dbReference type="ARBA" id="ARBA00023136"/>
    </source>
</evidence>
<dbReference type="RefSeq" id="WP_014270441.1">
    <property type="nucleotide sequence ID" value="NC_016633.1"/>
</dbReference>
<dbReference type="PANTHER" id="PTHR43227">
    <property type="entry name" value="BLL4140 PROTEIN"/>
    <property type="match status" value="1"/>
</dbReference>
<dbReference type="Gene3D" id="1.10.3720.10">
    <property type="entry name" value="MetI-like"/>
    <property type="match status" value="1"/>
</dbReference>
<evidence type="ECO:0000256" key="2">
    <source>
        <dbReference type="ARBA" id="ARBA00022448"/>
    </source>
</evidence>
<dbReference type="InterPro" id="IPR035906">
    <property type="entry name" value="MetI-like_sf"/>
</dbReference>
<evidence type="ECO:0000256" key="4">
    <source>
        <dbReference type="ARBA" id="ARBA00022692"/>
    </source>
</evidence>
<feature type="transmembrane region" description="Helical" evidence="7">
    <location>
        <begin position="289"/>
        <end position="309"/>
    </location>
</feature>
<feature type="domain" description="ABC transmembrane type-1" evidence="8">
    <location>
        <begin position="96"/>
        <end position="310"/>
    </location>
</feature>
<dbReference type="SUPFAM" id="SSF161098">
    <property type="entry name" value="MetI-like"/>
    <property type="match status" value="1"/>
</dbReference>
<evidence type="ECO:0000313" key="9">
    <source>
        <dbReference type="EMBL" id="AEV29598.1"/>
    </source>
</evidence>
<dbReference type="PANTHER" id="PTHR43227:SF11">
    <property type="entry name" value="BLL4140 PROTEIN"/>
    <property type="match status" value="1"/>
</dbReference>
<keyword evidence="6 7" id="KW-0472">Membrane</keyword>
<dbReference type="PROSITE" id="PS50928">
    <property type="entry name" value="ABC_TM1"/>
    <property type="match status" value="1"/>
</dbReference>
<evidence type="ECO:0000256" key="3">
    <source>
        <dbReference type="ARBA" id="ARBA00022475"/>
    </source>
</evidence>
<evidence type="ECO:0000313" key="10">
    <source>
        <dbReference type="Proteomes" id="UP000005632"/>
    </source>
</evidence>
<accession>G8QXN5</accession>
<gene>
    <name evidence="9" type="ordered locus">SpiGrapes_1802</name>
</gene>
<reference evidence="9 10" key="1">
    <citation type="submission" date="2011-11" db="EMBL/GenBank/DDBJ databases">
        <title>Complete sequence of Spirochaeta sp. grapes.</title>
        <authorList>
            <consortium name="US DOE Joint Genome Institute"/>
            <person name="Lucas S."/>
            <person name="Han J."/>
            <person name="Lapidus A."/>
            <person name="Cheng J.-F."/>
            <person name="Goodwin L."/>
            <person name="Pitluck S."/>
            <person name="Peters L."/>
            <person name="Ovchinnikova G."/>
            <person name="Munk A.C."/>
            <person name="Detter J.C."/>
            <person name="Han C."/>
            <person name="Tapia R."/>
            <person name="Land M."/>
            <person name="Hauser L."/>
            <person name="Kyrpides N."/>
            <person name="Ivanova N."/>
            <person name="Pagani I."/>
            <person name="Ritalahtilisa K."/>
            <person name="Loeffler F."/>
            <person name="Woyke T."/>
        </authorList>
    </citation>
    <scope>NUCLEOTIDE SEQUENCE [LARGE SCALE GENOMIC DNA]</scope>
    <source>
        <strain evidence="10">ATCC BAA-1885 / DSM 22778 / Grapes</strain>
    </source>
</reference>
<dbReference type="HOGENOM" id="CLU_016047_0_1_12"/>
<keyword evidence="5 7" id="KW-1133">Transmembrane helix</keyword>
<feature type="transmembrane region" description="Helical" evidence="7">
    <location>
        <begin position="229"/>
        <end position="249"/>
    </location>
</feature>
<feature type="transmembrane region" description="Helical" evidence="7">
    <location>
        <begin position="186"/>
        <end position="208"/>
    </location>
</feature>
<name>G8QXN5_SPHPG</name>
<evidence type="ECO:0000256" key="5">
    <source>
        <dbReference type="ARBA" id="ARBA00022989"/>
    </source>
</evidence>
<organism evidence="9 10">
    <name type="scientific">Sphaerochaeta pleomorpha (strain ATCC BAA-1885 / DSM 22778 / Grapes)</name>
    <dbReference type="NCBI Taxonomy" id="158190"/>
    <lineage>
        <taxon>Bacteria</taxon>
        <taxon>Pseudomonadati</taxon>
        <taxon>Spirochaetota</taxon>
        <taxon>Spirochaetia</taxon>
        <taxon>Spirochaetales</taxon>
        <taxon>Sphaerochaetaceae</taxon>
        <taxon>Sphaerochaeta</taxon>
    </lineage>
</organism>
<dbReference type="KEGG" id="sgp:SpiGrapes_1802"/>
<evidence type="ECO:0000256" key="1">
    <source>
        <dbReference type="ARBA" id="ARBA00004651"/>
    </source>
</evidence>
<dbReference type="InterPro" id="IPR050809">
    <property type="entry name" value="UgpAE/MalFG_permease"/>
</dbReference>
<comment type="similarity">
    <text evidence="7">Belongs to the binding-protein-dependent transport system permease family.</text>
</comment>
<evidence type="ECO:0000256" key="7">
    <source>
        <dbReference type="RuleBase" id="RU363032"/>
    </source>
</evidence>